<name>A0A7U5CUR1_9SPHN</name>
<dbReference type="InterPro" id="IPR050300">
    <property type="entry name" value="GDXG_lipolytic_enzyme"/>
</dbReference>
<evidence type="ECO:0000313" key="4">
    <source>
        <dbReference type="EMBL" id="AJP70818.1"/>
    </source>
</evidence>
<dbReference type="InterPro" id="IPR049492">
    <property type="entry name" value="BD-FAE-like_dom"/>
</dbReference>
<dbReference type="Gene3D" id="3.40.50.1820">
    <property type="entry name" value="alpha/beta hydrolase"/>
    <property type="match status" value="1"/>
</dbReference>
<sequence length="293" mass="31687">MIRLLALVAAALLALCSPAWAQDPPAAPVRIALWANGAPGFEGRRAIPEEAQSYWLKPVNDPSITYYPARAGRETGASVLIMPGGAHEFLVIKSEGDDVARWFNERGVAAFVLRYRLFRGKDSPYRFENARQDAERAVRTIRARAAEFALDPRRVGVMGFSAGGELARVTLLSAPVAAPGAGDAVDRLSARPDFGILVFPGPLHAEEQVTAASPPLLMVATNDDACCSAPILDLLAAYRAAGASSELHMYAAGGHAFNMGETTPMLALRNWPPRITDWMTDRGLLTRWPPEKR</sequence>
<dbReference type="InterPro" id="IPR029058">
    <property type="entry name" value="AB_hydrolase_fold"/>
</dbReference>
<keyword evidence="2" id="KW-0732">Signal</keyword>
<evidence type="ECO:0000313" key="5">
    <source>
        <dbReference type="Proteomes" id="UP000032300"/>
    </source>
</evidence>
<evidence type="ECO:0000256" key="1">
    <source>
        <dbReference type="ARBA" id="ARBA00022801"/>
    </source>
</evidence>
<protein>
    <submittedName>
        <fullName evidence="4">1,4-beta-xylanase</fullName>
    </submittedName>
</protein>
<evidence type="ECO:0000259" key="3">
    <source>
        <dbReference type="Pfam" id="PF20434"/>
    </source>
</evidence>
<keyword evidence="5" id="KW-1185">Reference proteome</keyword>
<dbReference type="RefSeq" id="WP_227698629.1">
    <property type="nucleotide sequence ID" value="NZ_CP010836.1"/>
</dbReference>
<accession>A0A7U5CUR1</accession>
<evidence type="ECO:0000256" key="2">
    <source>
        <dbReference type="SAM" id="SignalP"/>
    </source>
</evidence>
<proteinExistence type="predicted"/>
<dbReference type="EMBL" id="CP010836">
    <property type="protein sequence ID" value="AJP70818.1"/>
    <property type="molecule type" value="Genomic_DNA"/>
</dbReference>
<dbReference type="GO" id="GO:0016798">
    <property type="term" value="F:hydrolase activity, acting on glycosyl bonds"/>
    <property type="evidence" value="ECO:0007669"/>
    <property type="project" value="UniProtKB-KW"/>
</dbReference>
<gene>
    <name evidence="4" type="ORF">TS85_01790</name>
</gene>
<dbReference type="AlphaFoldDB" id="A0A7U5CUR1"/>
<keyword evidence="4" id="KW-0624">Polysaccharide degradation</keyword>
<keyword evidence="4" id="KW-0326">Glycosidase</keyword>
<feature type="signal peptide" evidence="2">
    <location>
        <begin position="1"/>
        <end position="21"/>
    </location>
</feature>
<feature type="domain" description="BD-FAE-like" evidence="3">
    <location>
        <begin position="67"/>
        <end position="171"/>
    </location>
</feature>
<feature type="chain" id="PRO_5031171126" evidence="2">
    <location>
        <begin position="22"/>
        <end position="293"/>
    </location>
</feature>
<dbReference type="KEGG" id="sphi:TS85_01790"/>
<reference evidence="4 5" key="1">
    <citation type="journal article" date="2015" name="Int. J. Syst. Evol. Microbiol.">
        <title>Sphingomonas hengshuiensis sp. nov., isolated from lake wetland.</title>
        <authorList>
            <person name="Wei S."/>
            <person name="Wang T."/>
            <person name="Liu H."/>
            <person name="Zhang C."/>
            <person name="Guo J."/>
            <person name="Wang Q."/>
            <person name="Liang K."/>
            <person name="Zhang Z."/>
        </authorList>
    </citation>
    <scope>NUCLEOTIDE SEQUENCE [LARGE SCALE GENOMIC DNA]</scope>
    <source>
        <strain evidence="4 5">WHSC-8</strain>
    </source>
</reference>
<dbReference type="GO" id="GO:0045493">
    <property type="term" value="P:xylan catabolic process"/>
    <property type="evidence" value="ECO:0007669"/>
    <property type="project" value="UniProtKB-KW"/>
</dbReference>
<dbReference type="Pfam" id="PF20434">
    <property type="entry name" value="BD-FAE"/>
    <property type="match status" value="1"/>
</dbReference>
<keyword evidence="4" id="KW-0119">Carbohydrate metabolism</keyword>
<dbReference type="PANTHER" id="PTHR48081">
    <property type="entry name" value="AB HYDROLASE SUPERFAMILY PROTEIN C4A8.06C"/>
    <property type="match status" value="1"/>
</dbReference>
<dbReference type="Proteomes" id="UP000032300">
    <property type="component" value="Chromosome"/>
</dbReference>
<keyword evidence="1 4" id="KW-0378">Hydrolase</keyword>
<dbReference type="PANTHER" id="PTHR48081:SF6">
    <property type="entry name" value="PEPTIDASE S9 PROLYL OLIGOPEPTIDASE CATALYTIC DOMAIN-CONTAINING PROTEIN"/>
    <property type="match status" value="1"/>
</dbReference>
<reference evidence="4 5" key="2">
    <citation type="submission" date="2015-02" db="EMBL/GenBank/DDBJ databases">
        <title>The complete genome of Sphingomonas hengshuiensis sp. WHSC-8 isolated from soil of Hengshui Lake.</title>
        <authorList>
            <person name="Wei S."/>
            <person name="Guo J."/>
            <person name="Su C."/>
            <person name="Wu R."/>
            <person name="Zhang Z."/>
            <person name="Liang K."/>
            <person name="Li H."/>
            <person name="Wang T."/>
            <person name="Liu H."/>
            <person name="Zhang C."/>
            <person name="Li Z."/>
            <person name="Wang Q."/>
            <person name="Meng J."/>
        </authorList>
    </citation>
    <scope>NUCLEOTIDE SEQUENCE [LARGE SCALE GENOMIC DNA]</scope>
    <source>
        <strain evidence="4 5">WHSC-8</strain>
    </source>
</reference>
<keyword evidence="4" id="KW-0858">Xylan degradation</keyword>
<dbReference type="SUPFAM" id="SSF53474">
    <property type="entry name" value="alpha/beta-Hydrolases"/>
    <property type="match status" value="1"/>
</dbReference>
<organism evidence="4 5">
    <name type="scientific">Sphingomonas hengshuiensis</name>
    <dbReference type="NCBI Taxonomy" id="1609977"/>
    <lineage>
        <taxon>Bacteria</taxon>
        <taxon>Pseudomonadati</taxon>
        <taxon>Pseudomonadota</taxon>
        <taxon>Alphaproteobacteria</taxon>
        <taxon>Sphingomonadales</taxon>
        <taxon>Sphingomonadaceae</taxon>
        <taxon>Sphingomonas</taxon>
    </lineage>
</organism>